<keyword evidence="4" id="KW-0548">Nucleotidyltransferase</keyword>
<protein>
    <recommendedName>
        <fullName evidence="2">UTP--glucose-1-phosphate uridylyltransferase</fullName>
        <ecNumber evidence="2">2.7.7.9</ecNumber>
    </recommendedName>
</protein>
<dbReference type="InterPro" id="IPR005771">
    <property type="entry name" value="GalU_uridylyltTrfase_bac/arc"/>
</dbReference>
<dbReference type="PATRIC" id="fig|1618570.3.peg.129"/>
<evidence type="ECO:0000256" key="3">
    <source>
        <dbReference type="ARBA" id="ARBA00022679"/>
    </source>
</evidence>
<sequence>MYFIIDSAIIFVLVKKKFPKIKKAIIAAAGYGTRFLPATKNQPKEMLPIIDKPIIHHLVDECVKSGITEIIIVTRVGQGIMEDYFDSHIELEQLLGVNGKEELLKTVREIPQMANFVYVRQKKNLPYGNGTPLLCAAPLIDDDEAFAYLFGDDMVISKTPCLKQLINVYQKEKCDGVIASQRIPLSETKKYGIVKFKKGTNQFEGLIEKPEPENAPSDMAEFGRFILNYKTIKEIKKKQTGLGGELWLVDAITNASRKGAKFLVHEVEGTWLTTGDPLNYMKTQVTYTLKRSDIGSEFSKFLKTLKLQEEG</sequence>
<dbReference type="Gene3D" id="3.90.550.10">
    <property type="entry name" value="Spore Coat Polysaccharide Biosynthesis Protein SpsA, Chain A"/>
    <property type="match status" value="1"/>
</dbReference>
<feature type="domain" description="Nucleotidyl transferase" evidence="6">
    <location>
        <begin position="23"/>
        <end position="287"/>
    </location>
</feature>
<dbReference type="SUPFAM" id="SSF53448">
    <property type="entry name" value="Nucleotide-diphospho-sugar transferases"/>
    <property type="match status" value="1"/>
</dbReference>
<evidence type="ECO:0000256" key="5">
    <source>
        <dbReference type="ARBA" id="ARBA00048128"/>
    </source>
</evidence>
<name>A0A0G0NK44_9BACT</name>
<proteinExistence type="inferred from homology"/>
<dbReference type="Proteomes" id="UP000034081">
    <property type="component" value="Unassembled WGS sequence"/>
</dbReference>
<comment type="catalytic activity">
    <reaction evidence="5">
        <text>alpha-D-glucose 1-phosphate + UTP + H(+) = UDP-alpha-D-glucose + diphosphate</text>
        <dbReference type="Rhea" id="RHEA:19889"/>
        <dbReference type="ChEBI" id="CHEBI:15378"/>
        <dbReference type="ChEBI" id="CHEBI:33019"/>
        <dbReference type="ChEBI" id="CHEBI:46398"/>
        <dbReference type="ChEBI" id="CHEBI:58601"/>
        <dbReference type="ChEBI" id="CHEBI:58885"/>
        <dbReference type="EC" id="2.7.7.9"/>
    </reaction>
</comment>
<keyword evidence="3" id="KW-0808">Transferase</keyword>
<organism evidence="7 8">
    <name type="scientific">Candidatus Woesebacteria bacterium GW2011_GWB1_38_8</name>
    <dbReference type="NCBI Taxonomy" id="1618570"/>
    <lineage>
        <taxon>Bacteria</taxon>
        <taxon>Candidatus Woeseibacteriota</taxon>
    </lineage>
</organism>
<dbReference type="InterPro" id="IPR029044">
    <property type="entry name" value="Nucleotide-diphossugar_trans"/>
</dbReference>
<evidence type="ECO:0000256" key="4">
    <source>
        <dbReference type="ARBA" id="ARBA00022695"/>
    </source>
</evidence>
<dbReference type="AlphaFoldDB" id="A0A0G0NK44"/>
<gene>
    <name evidence="7" type="ORF">UT08_C0001G0130</name>
</gene>
<dbReference type="STRING" id="1618570.UT08_C0001G0130"/>
<evidence type="ECO:0000313" key="8">
    <source>
        <dbReference type="Proteomes" id="UP000034081"/>
    </source>
</evidence>
<dbReference type="PANTHER" id="PTHR43197:SF1">
    <property type="entry name" value="UTP--GLUCOSE-1-PHOSPHATE URIDYLYLTRANSFERASE"/>
    <property type="match status" value="1"/>
</dbReference>
<dbReference type="GO" id="GO:0003983">
    <property type="term" value="F:UTP:glucose-1-phosphate uridylyltransferase activity"/>
    <property type="evidence" value="ECO:0007669"/>
    <property type="project" value="UniProtKB-EC"/>
</dbReference>
<dbReference type="EMBL" id="LBVL01000001">
    <property type="protein sequence ID" value="KKQ86264.1"/>
    <property type="molecule type" value="Genomic_DNA"/>
</dbReference>
<dbReference type="Pfam" id="PF00483">
    <property type="entry name" value="NTP_transferase"/>
    <property type="match status" value="1"/>
</dbReference>
<comment type="similarity">
    <text evidence="1">Belongs to the UDPGP type 2 family.</text>
</comment>
<evidence type="ECO:0000256" key="1">
    <source>
        <dbReference type="ARBA" id="ARBA00006890"/>
    </source>
</evidence>
<accession>A0A0G0NK44</accession>
<evidence type="ECO:0000259" key="6">
    <source>
        <dbReference type="Pfam" id="PF00483"/>
    </source>
</evidence>
<dbReference type="InterPro" id="IPR005835">
    <property type="entry name" value="NTP_transferase_dom"/>
</dbReference>
<evidence type="ECO:0000256" key="2">
    <source>
        <dbReference type="ARBA" id="ARBA00012415"/>
    </source>
</evidence>
<reference evidence="7 8" key="1">
    <citation type="journal article" date="2015" name="Nature">
        <title>rRNA introns, odd ribosomes, and small enigmatic genomes across a large radiation of phyla.</title>
        <authorList>
            <person name="Brown C.T."/>
            <person name="Hug L.A."/>
            <person name="Thomas B.C."/>
            <person name="Sharon I."/>
            <person name="Castelle C.J."/>
            <person name="Singh A."/>
            <person name="Wilkins M.J."/>
            <person name="Williams K.H."/>
            <person name="Banfield J.F."/>
        </authorList>
    </citation>
    <scope>NUCLEOTIDE SEQUENCE [LARGE SCALE GENOMIC DNA]</scope>
</reference>
<comment type="caution">
    <text evidence="7">The sequence shown here is derived from an EMBL/GenBank/DDBJ whole genome shotgun (WGS) entry which is preliminary data.</text>
</comment>
<evidence type="ECO:0000313" key="7">
    <source>
        <dbReference type="EMBL" id="KKQ86264.1"/>
    </source>
</evidence>
<dbReference type="EC" id="2.7.7.9" evidence="2"/>
<dbReference type="PANTHER" id="PTHR43197">
    <property type="entry name" value="UTP--GLUCOSE-1-PHOSPHATE URIDYLYLTRANSFERASE"/>
    <property type="match status" value="1"/>
</dbReference>
<dbReference type="GO" id="GO:0006011">
    <property type="term" value="P:UDP-alpha-D-glucose metabolic process"/>
    <property type="evidence" value="ECO:0007669"/>
    <property type="project" value="InterPro"/>
</dbReference>